<proteinExistence type="inferred from homology"/>
<evidence type="ECO:0000256" key="5">
    <source>
        <dbReference type="ARBA" id="ARBA00043884"/>
    </source>
</evidence>
<evidence type="ECO:0000259" key="8">
    <source>
        <dbReference type="Pfam" id="PF00185"/>
    </source>
</evidence>
<dbReference type="Pfam" id="PF02729">
    <property type="entry name" value="OTCace_N"/>
    <property type="match status" value="1"/>
</dbReference>
<feature type="binding site" evidence="7">
    <location>
        <position position="129"/>
    </location>
    <ligand>
        <name>carbamoyl phosphate</name>
        <dbReference type="ChEBI" id="CHEBI:58228"/>
    </ligand>
</feature>
<feature type="binding site" evidence="7">
    <location>
        <position position="132"/>
    </location>
    <ligand>
        <name>carbamoyl phosphate</name>
        <dbReference type="ChEBI" id="CHEBI:58228"/>
    </ligand>
</feature>
<keyword evidence="4 7" id="KW-0665">Pyrimidine biosynthesis</keyword>
<dbReference type="NCBIfam" id="TIGR00670">
    <property type="entry name" value="asp_carb_tr"/>
    <property type="match status" value="1"/>
</dbReference>
<dbReference type="InterPro" id="IPR006131">
    <property type="entry name" value="Asp_carbamoyltransf_Asp/Orn-bd"/>
</dbReference>
<dbReference type="InterPro" id="IPR036901">
    <property type="entry name" value="Asp/Orn_carbamoylTrfase_sf"/>
</dbReference>
<sequence length="307" mass="35279">MNSNSLVSISDISKEEIMRLLRQARYFEKHPNHKILEGRVVATLFFEPSTRTRLSFETAVNRLGGRVIGFSDASTTSSSKGETLKDTIKMVSNYVDLIVMRHYLEGAARYATEVTEVPVINAGDGANQHPSQTMLDLYSIYKTQGTLENLTITMVGDLKYGRTVHSLLMAMQYFNPTFNFIACKELQMPREYITFCEEHGIKYNEYTDFSPEVINSSDILYMTRVQRERFTDIMEYEKVKNLYNLNVAMLENSRDNLRVLHPLPRVNEIDQDVDDSPKAYYFQQAQNGLYARQAIICRALGIDIPEE</sequence>
<feature type="domain" description="Aspartate/ornithine carbamoyltransferase carbamoyl-P binding" evidence="9">
    <location>
        <begin position="5"/>
        <end position="141"/>
    </location>
</feature>
<dbReference type="PROSITE" id="PS00097">
    <property type="entry name" value="CARBAMOYLTRANSFERASE"/>
    <property type="match status" value="1"/>
</dbReference>
<dbReference type="Proteomes" id="UP001565200">
    <property type="component" value="Unassembled WGS sequence"/>
</dbReference>
<feature type="binding site" evidence="7">
    <location>
        <position position="162"/>
    </location>
    <ligand>
        <name>L-aspartate</name>
        <dbReference type="ChEBI" id="CHEBI:29991"/>
    </ligand>
</feature>
<feature type="binding site" evidence="7">
    <location>
        <position position="264"/>
    </location>
    <ligand>
        <name>carbamoyl phosphate</name>
        <dbReference type="ChEBI" id="CHEBI:58228"/>
    </ligand>
</feature>
<comment type="similarity">
    <text evidence="2 7">Belongs to the aspartate/ornithine carbamoyltransferase superfamily. ATCase family.</text>
</comment>
<evidence type="ECO:0000256" key="4">
    <source>
        <dbReference type="ARBA" id="ARBA00022975"/>
    </source>
</evidence>
<evidence type="ECO:0000313" key="10">
    <source>
        <dbReference type="EMBL" id="MEY8244371.1"/>
    </source>
</evidence>
<dbReference type="InterPro" id="IPR006132">
    <property type="entry name" value="Asp/Orn_carbamoyltranf_P-bd"/>
</dbReference>
<feature type="binding site" evidence="7">
    <location>
        <position position="52"/>
    </location>
    <ligand>
        <name>carbamoyl phosphate</name>
        <dbReference type="ChEBI" id="CHEBI:58228"/>
    </ligand>
</feature>
<comment type="catalytic activity">
    <reaction evidence="6 7">
        <text>carbamoyl phosphate + L-aspartate = N-carbamoyl-L-aspartate + phosphate + H(+)</text>
        <dbReference type="Rhea" id="RHEA:20013"/>
        <dbReference type="ChEBI" id="CHEBI:15378"/>
        <dbReference type="ChEBI" id="CHEBI:29991"/>
        <dbReference type="ChEBI" id="CHEBI:32814"/>
        <dbReference type="ChEBI" id="CHEBI:43474"/>
        <dbReference type="ChEBI" id="CHEBI:58228"/>
        <dbReference type="EC" id="2.1.3.2"/>
    </reaction>
</comment>
<keyword evidence="11" id="KW-1185">Reference proteome</keyword>
<dbReference type="HAMAP" id="MF_00001">
    <property type="entry name" value="Asp_carb_tr"/>
    <property type="match status" value="1"/>
</dbReference>
<dbReference type="GO" id="GO:0004070">
    <property type="term" value="F:aspartate carbamoyltransferase activity"/>
    <property type="evidence" value="ECO:0007669"/>
    <property type="project" value="UniProtKB-EC"/>
</dbReference>
<dbReference type="EMBL" id="JBCLPP010000004">
    <property type="protein sequence ID" value="MEY8244371.1"/>
    <property type="molecule type" value="Genomic_DNA"/>
</dbReference>
<feature type="binding site" evidence="7">
    <location>
        <position position="80"/>
    </location>
    <ligand>
        <name>L-aspartate</name>
        <dbReference type="ChEBI" id="CHEBI:29991"/>
    </ligand>
</feature>
<dbReference type="EC" id="2.1.3.2" evidence="7"/>
<organism evidence="10 11">
    <name type="scientific">Heminiphilus faecis</name>
    <dbReference type="NCBI Taxonomy" id="2601703"/>
    <lineage>
        <taxon>Bacteria</taxon>
        <taxon>Pseudomonadati</taxon>
        <taxon>Bacteroidota</taxon>
        <taxon>Bacteroidia</taxon>
        <taxon>Bacteroidales</taxon>
        <taxon>Muribaculaceae</taxon>
        <taxon>Heminiphilus</taxon>
    </lineage>
</organism>
<evidence type="ECO:0000256" key="1">
    <source>
        <dbReference type="ARBA" id="ARBA00004852"/>
    </source>
</evidence>
<feature type="binding site" evidence="7">
    <location>
        <position position="51"/>
    </location>
    <ligand>
        <name>carbamoyl phosphate</name>
        <dbReference type="ChEBI" id="CHEBI:58228"/>
    </ligand>
</feature>
<evidence type="ECO:0000313" key="11">
    <source>
        <dbReference type="Proteomes" id="UP001565200"/>
    </source>
</evidence>
<dbReference type="Pfam" id="PF00185">
    <property type="entry name" value="OTCace"/>
    <property type="match status" value="1"/>
</dbReference>
<dbReference type="NCBIfam" id="NF002032">
    <property type="entry name" value="PRK00856.1"/>
    <property type="match status" value="1"/>
</dbReference>
<dbReference type="PRINTS" id="PR00100">
    <property type="entry name" value="AOTCASE"/>
</dbReference>
<evidence type="ECO:0000256" key="6">
    <source>
        <dbReference type="ARBA" id="ARBA00048859"/>
    </source>
</evidence>
<feature type="binding site" evidence="7">
    <location>
        <position position="101"/>
    </location>
    <ligand>
        <name>carbamoyl phosphate</name>
        <dbReference type="ChEBI" id="CHEBI:58228"/>
    </ligand>
</feature>
<dbReference type="RefSeq" id="WP_121698240.1">
    <property type="nucleotide sequence ID" value="NZ_JBCLPP010000004.1"/>
</dbReference>
<feature type="binding site" evidence="7">
    <location>
        <position position="224"/>
    </location>
    <ligand>
        <name>L-aspartate</name>
        <dbReference type="ChEBI" id="CHEBI:29991"/>
    </ligand>
</feature>
<reference evidence="10 11" key="1">
    <citation type="submission" date="2024-03" db="EMBL/GenBank/DDBJ databases">
        <title>Mouse gut bacterial collection (mGBC) of GemPharmatech.</title>
        <authorList>
            <person name="He Y."/>
            <person name="Dong L."/>
            <person name="Wu D."/>
            <person name="Gao X."/>
            <person name="Lin Z."/>
        </authorList>
    </citation>
    <scope>NUCLEOTIDE SEQUENCE [LARGE SCALE GENOMIC DNA]</scope>
    <source>
        <strain evidence="10 11">54-13</strain>
    </source>
</reference>
<evidence type="ECO:0000256" key="7">
    <source>
        <dbReference type="HAMAP-Rule" id="MF_00001"/>
    </source>
</evidence>
<evidence type="ECO:0000256" key="3">
    <source>
        <dbReference type="ARBA" id="ARBA00022679"/>
    </source>
</evidence>
<accession>A0ABV4CUJ7</accession>
<dbReference type="Gene3D" id="3.40.50.1370">
    <property type="entry name" value="Aspartate/ornithine carbamoyltransferase"/>
    <property type="match status" value="2"/>
</dbReference>
<dbReference type="PANTHER" id="PTHR45753:SF6">
    <property type="entry name" value="ASPARTATE CARBAMOYLTRANSFERASE"/>
    <property type="match status" value="1"/>
</dbReference>
<comment type="pathway">
    <text evidence="1 7">Pyrimidine metabolism; UMP biosynthesis via de novo pathway; (S)-dihydroorotate from bicarbonate: step 2/3.</text>
</comment>
<dbReference type="PRINTS" id="PR00101">
    <property type="entry name" value="ATCASE"/>
</dbReference>
<feature type="domain" description="Aspartate/ornithine carbamoyltransferase Asp/Orn-binding" evidence="8">
    <location>
        <begin position="149"/>
        <end position="297"/>
    </location>
</feature>
<dbReference type="PANTHER" id="PTHR45753">
    <property type="entry name" value="ORNITHINE CARBAMOYLTRANSFERASE, MITOCHONDRIAL"/>
    <property type="match status" value="1"/>
</dbReference>
<dbReference type="InterPro" id="IPR006130">
    <property type="entry name" value="Asp/Orn_carbamoylTrfase"/>
</dbReference>
<comment type="function">
    <text evidence="5 7">Catalyzes the condensation of carbamoyl phosphate and aspartate to form carbamoyl aspartate and inorganic phosphate, the committed step in the de novo pyrimidine nucleotide biosynthesis pathway.</text>
</comment>
<name>A0ABV4CUJ7_9BACT</name>
<dbReference type="InterPro" id="IPR002082">
    <property type="entry name" value="Asp_carbamoyltransf"/>
</dbReference>
<evidence type="ECO:0000259" key="9">
    <source>
        <dbReference type="Pfam" id="PF02729"/>
    </source>
</evidence>
<comment type="caution">
    <text evidence="10">The sequence shown here is derived from an EMBL/GenBank/DDBJ whole genome shotgun (WGS) entry which is preliminary data.</text>
</comment>
<comment type="subunit">
    <text evidence="7">Heterododecamer (2C3:3R2) of six catalytic PyrB chains organized as two trimers (C3), and six regulatory PyrI chains organized as three dimers (R2).</text>
</comment>
<evidence type="ECO:0000256" key="2">
    <source>
        <dbReference type="ARBA" id="ARBA00008896"/>
    </source>
</evidence>
<feature type="binding site" evidence="7">
    <location>
        <position position="263"/>
    </location>
    <ligand>
        <name>carbamoyl phosphate</name>
        <dbReference type="ChEBI" id="CHEBI:58228"/>
    </ligand>
</feature>
<gene>
    <name evidence="7 10" type="primary">pyrB</name>
    <name evidence="10" type="ORF">AAK873_01910</name>
</gene>
<dbReference type="SUPFAM" id="SSF53671">
    <property type="entry name" value="Aspartate/ornithine carbamoyltransferase"/>
    <property type="match status" value="1"/>
</dbReference>
<keyword evidence="3 7" id="KW-0808">Transferase</keyword>
<protein>
    <recommendedName>
        <fullName evidence="7">Aspartate carbamoyltransferase</fullName>
        <ecNumber evidence="7">2.1.3.2</ecNumber>
    </recommendedName>
    <alternativeName>
        <fullName evidence="7">Aspartate transcarbamylase</fullName>
        <shortName evidence="7">ATCase</shortName>
    </alternativeName>
</protein>